<dbReference type="GO" id="GO:0012505">
    <property type="term" value="C:endomembrane system"/>
    <property type="evidence" value="ECO:0007669"/>
    <property type="project" value="UniProtKB-SubCell"/>
</dbReference>
<keyword evidence="3 9" id="KW-0812">Transmembrane</keyword>
<evidence type="ECO:0000256" key="6">
    <source>
        <dbReference type="ARBA" id="ARBA00023180"/>
    </source>
</evidence>
<dbReference type="Pfam" id="PF00335">
    <property type="entry name" value="Tetraspanin"/>
    <property type="match status" value="1"/>
</dbReference>
<dbReference type="Proteomes" id="UP000504632">
    <property type="component" value="Chromosome 7"/>
</dbReference>
<evidence type="ECO:0000256" key="8">
    <source>
        <dbReference type="ARBA" id="ARBA00054958"/>
    </source>
</evidence>
<organism evidence="10 11">
    <name type="scientific">Chanos chanos</name>
    <name type="common">Milkfish</name>
    <name type="synonym">Mugil chanos</name>
    <dbReference type="NCBI Taxonomy" id="29144"/>
    <lineage>
        <taxon>Eukaryota</taxon>
        <taxon>Metazoa</taxon>
        <taxon>Chordata</taxon>
        <taxon>Craniata</taxon>
        <taxon>Vertebrata</taxon>
        <taxon>Euteleostomi</taxon>
        <taxon>Actinopterygii</taxon>
        <taxon>Neopterygii</taxon>
        <taxon>Teleostei</taxon>
        <taxon>Ostariophysi</taxon>
        <taxon>Gonorynchiformes</taxon>
        <taxon>Chanidae</taxon>
        <taxon>Chanos</taxon>
    </lineage>
</organism>
<dbReference type="PANTHER" id="PTHR19282:SF216">
    <property type="entry name" value="TETRASPANIN-1"/>
    <property type="match status" value="1"/>
</dbReference>
<sequence>MTPFTHLYGLLRRLLMFLSVVVLAGGSAVLCLGLWLKYGAVAFIEVMGSSSSRLVGVSYICMGVGGALCLLGVIGYCGAWKESRLLLMLYFIIISMMVVGQIIGIIFVLIYKAPVIMLLKQAGKESLTAAYVGPGASDPISTAWNTIFTTYKCCGFENSTEDFESSLFSANTGLLYPRTCCVDMTSSDCDGLNTTQSLLHSESCMEKLVGMFEEKSVRFGYIAATVGIVELASMFVSVMLFIRLTAFLFV</sequence>
<evidence type="ECO:0000256" key="5">
    <source>
        <dbReference type="ARBA" id="ARBA00023136"/>
    </source>
</evidence>
<comment type="function">
    <text evidence="8">Structural component of specialized membrane microdomains known as tetraspanin-enriched microdomains (TERMs), which act as platforms for receptor clustering and signaling. Participates thereby in diverse biological functions such as cell signal transduction, adhesion, migration and protein trafficking. Regulates neuronal differentiation in response to NGF by facilitating NGF-mediated activation of NTRK1/TRKA receptor tyrosine kinase and subsequent downstream signaling pathways. Plays a role in the inhibition of TNFalpha-induced apoptosis. Mechanistically, inhibits the NF-kappa-B signaling pathway by blocking phosphorylation of CHUK. Also promotes the stability of the thiamine transporter 1/SLC19A2 in intestinal epithelial cells leading to an increase of thiamine uptake process.</text>
</comment>
<gene>
    <name evidence="11" type="primary">LOC115815948</name>
</gene>
<evidence type="ECO:0000313" key="11">
    <source>
        <dbReference type="RefSeq" id="XP_030634779.1"/>
    </source>
</evidence>
<comment type="subcellular location">
    <subcellularLocation>
        <location evidence="1">Endomembrane system</location>
        <topology evidence="1">Multi-pass membrane protein</topology>
    </subcellularLocation>
    <subcellularLocation>
        <location evidence="9">Membrane</location>
        <topology evidence="9">Multi-pass membrane protein</topology>
    </subcellularLocation>
</comment>
<dbReference type="OrthoDB" id="10033535at2759"/>
<evidence type="ECO:0000256" key="3">
    <source>
        <dbReference type="ARBA" id="ARBA00022692"/>
    </source>
</evidence>
<keyword evidence="4 9" id="KW-1133">Transmembrane helix</keyword>
<dbReference type="GeneID" id="115815948"/>
<dbReference type="PRINTS" id="PR00259">
    <property type="entry name" value="TMFOUR"/>
</dbReference>
<feature type="transmembrane region" description="Helical" evidence="9">
    <location>
        <begin position="14"/>
        <end position="36"/>
    </location>
</feature>
<comment type="similarity">
    <text evidence="2 9">Belongs to the tetraspanin (TM4SF) family.</text>
</comment>
<comment type="subunit">
    <text evidence="7">Interacts with SLC19A2. Interacts with NTRK1/TRKA.</text>
</comment>
<dbReference type="InParanoid" id="A0A6J2VSW6"/>
<feature type="transmembrane region" description="Helical" evidence="9">
    <location>
        <begin position="57"/>
        <end position="76"/>
    </location>
</feature>
<keyword evidence="6" id="KW-0325">Glycoprotein</keyword>
<dbReference type="Gene3D" id="1.10.1450.10">
    <property type="entry name" value="Tetraspanin"/>
    <property type="match status" value="1"/>
</dbReference>
<reference evidence="11" key="1">
    <citation type="submission" date="2025-08" db="UniProtKB">
        <authorList>
            <consortium name="RefSeq"/>
        </authorList>
    </citation>
    <scope>IDENTIFICATION</scope>
</reference>
<dbReference type="AlphaFoldDB" id="A0A6J2VSW6"/>
<dbReference type="PIRSF" id="PIRSF002419">
    <property type="entry name" value="Tetraspanin"/>
    <property type="match status" value="1"/>
</dbReference>
<protein>
    <recommendedName>
        <fullName evidence="9">Tetraspanin</fullName>
    </recommendedName>
</protein>
<dbReference type="InterPro" id="IPR008952">
    <property type="entry name" value="Tetraspanin_EC2_sf"/>
</dbReference>
<feature type="transmembrane region" description="Helical" evidence="9">
    <location>
        <begin position="88"/>
        <end position="111"/>
    </location>
</feature>
<dbReference type="InterPro" id="IPR018499">
    <property type="entry name" value="Tetraspanin/Peripherin"/>
</dbReference>
<evidence type="ECO:0000256" key="4">
    <source>
        <dbReference type="ARBA" id="ARBA00022989"/>
    </source>
</evidence>
<dbReference type="GO" id="GO:0005886">
    <property type="term" value="C:plasma membrane"/>
    <property type="evidence" value="ECO:0007669"/>
    <property type="project" value="TreeGrafter"/>
</dbReference>
<keyword evidence="5 9" id="KW-0472">Membrane</keyword>
<accession>A0A6J2VSW6</accession>
<feature type="transmembrane region" description="Helical" evidence="9">
    <location>
        <begin position="219"/>
        <end position="242"/>
    </location>
</feature>
<evidence type="ECO:0000256" key="1">
    <source>
        <dbReference type="ARBA" id="ARBA00004127"/>
    </source>
</evidence>
<dbReference type="InterPro" id="IPR000301">
    <property type="entry name" value="Tetraspanin_animals"/>
</dbReference>
<keyword evidence="10" id="KW-1185">Reference proteome</keyword>
<name>A0A6J2VSW6_CHACN</name>
<dbReference type="RefSeq" id="XP_030634779.1">
    <property type="nucleotide sequence ID" value="XM_030778919.1"/>
</dbReference>
<evidence type="ECO:0000256" key="2">
    <source>
        <dbReference type="ARBA" id="ARBA00006840"/>
    </source>
</evidence>
<evidence type="ECO:0000313" key="10">
    <source>
        <dbReference type="Proteomes" id="UP000504632"/>
    </source>
</evidence>
<dbReference type="SUPFAM" id="SSF48652">
    <property type="entry name" value="Tetraspanin"/>
    <property type="match status" value="1"/>
</dbReference>
<evidence type="ECO:0000256" key="9">
    <source>
        <dbReference type="RuleBase" id="RU361218"/>
    </source>
</evidence>
<dbReference type="PANTHER" id="PTHR19282">
    <property type="entry name" value="TETRASPANIN"/>
    <property type="match status" value="1"/>
</dbReference>
<evidence type="ECO:0000256" key="7">
    <source>
        <dbReference type="ARBA" id="ARBA00046464"/>
    </source>
</evidence>
<proteinExistence type="inferred from homology"/>